<dbReference type="InterPro" id="IPR038175">
    <property type="entry name" value="CBM21_dom_sf"/>
</dbReference>
<evidence type="ECO:0000313" key="3">
    <source>
        <dbReference type="Proteomes" id="UP000838686"/>
    </source>
</evidence>
<feature type="domain" description="CBM21" evidence="1">
    <location>
        <begin position="144"/>
        <end position="252"/>
    </location>
</feature>
<dbReference type="Proteomes" id="UP000838686">
    <property type="component" value="Unassembled WGS sequence"/>
</dbReference>
<comment type="caution">
    <text evidence="2">The sequence shown here is derived from an EMBL/GenBank/DDBJ whole genome shotgun (WGS) entry which is preliminary data.</text>
</comment>
<evidence type="ECO:0000313" key="2">
    <source>
        <dbReference type="EMBL" id="CAH1225598.1"/>
    </source>
</evidence>
<dbReference type="RefSeq" id="WP_236347526.1">
    <property type="nucleotide sequence ID" value="NZ_CAKMMF010000053.1"/>
</dbReference>
<dbReference type="InterPro" id="IPR050782">
    <property type="entry name" value="PP1_regulatory_subunit_3"/>
</dbReference>
<reference evidence="2" key="1">
    <citation type="submission" date="2022-01" db="EMBL/GenBank/DDBJ databases">
        <authorList>
            <person name="Criscuolo A."/>
        </authorList>
    </citation>
    <scope>NUCLEOTIDE SEQUENCE</scope>
    <source>
        <strain evidence="2">CIP111893</strain>
    </source>
</reference>
<dbReference type="EMBL" id="CAKMMF010000053">
    <property type="protein sequence ID" value="CAH1225598.1"/>
    <property type="molecule type" value="Genomic_DNA"/>
</dbReference>
<dbReference type="PANTHER" id="PTHR12307:SF36">
    <property type="entry name" value="GLYCOGEN-BINDING SUBUNIT 76A"/>
    <property type="match status" value="1"/>
</dbReference>
<sequence length="253" mass="27491">MPALKRIGTLFLAFALFLGLGFSASFSDVADAFDPNVQLTYAHTKTIPGTPNPLSRLSGGIEVTNLSPTKQVKVVYTTGGGIWLEQSASYVTSVAGGYEAWNFDIDAPLASTFEFAIKYEVNGQTYWDNNNGSNYKVGGATQPDKILSKAALKLYESSYYSNRSGLYVGGKVYLKNIAPTKTVNIVYSYDNWATVLTASATYDSAVPNSSNAFEIWNFNFSATGQPIKFAISYTVSGVTYWDNNNGANYSLVF</sequence>
<dbReference type="Pfam" id="PF03370">
    <property type="entry name" value="CBM_21"/>
    <property type="match status" value="2"/>
</dbReference>
<dbReference type="InterPro" id="IPR005036">
    <property type="entry name" value="CBM21_dom"/>
</dbReference>
<keyword evidence="3" id="KW-1185">Reference proteome</keyword>
<dbReference type="PANTHER" id="PTHR12307">
    <property type="entry name" value="PROTEIN PHOSPHATASE 1 REGULATORY SUBUNIT"/>
    <property type="match status" value="1"/>
</dbReference>
<proteinExistence type="predicted"/>
<gene>
    <name evidence="2" type="ORF">PAECIP111893_05276</name>
</gene>
<organism evidence="2 3">
    <name type="scientific">Paenibacillus plantiphilus</name>
    <dbReference type="NCBI Taxonomy" id="2905650"/>
    <lineage>
        <taxon>Bacteria</taxon>
        <taxon>Bacillati</taxon>
        <taxon>Bacillota</taxon>
        <taxon>Bacilli</taxon>
        <taxon>Bacillales</taxon>
        <taxon>Paenibacillaceae</taxon>
        <taxon>Paenibacillus</taxon>
    </lineage>
</organism>
<accession>A0ABM9CXS6</accession>
<protein>
    <recommendedName>
        <fullName evidence="1">CBM21 domain-containing protein</fullName>
    </recommendedName>
</protein>
<evidence type="ECO:0000259" key="1">
    <source>
        <dbReference type="PROSITE" id="PS51159"/>
    </source>
</evidence>
<feature type="domain" description="CBM21" evidence="1">
    <location>
        <begin position="36"/>
        <end position="138"/>
    </location>
</feature>
<name>A0ABM9CXS6_9BACL</name>
<dbReference type="PROSITE" id="PS51159">
    <property type="entry name" value="CBM21"/>
    <property type="match status" value="2"/>
</dbReference>
<dbReference type="Gene3D" id="2.60.40.2440">
    <property type="entry name" value="Carbohydrate binding type-21 domain"/>
    <property type="match status" value="2"/>
</dbReference>